<organism evidence="1 2">
    <name type="scientific">Paragonimus westermani</name>
    <dbReference type="NCBI Taxonomy" id="34504"/>
    <lineage>
        <taxon>Eukaryota</taxon>
        <taxon>Metazoa</taxon>
        <taxon>Spiralia</taxon>
        <taxon>Lophotrochozoa</taxon>
        <taxon>Platyhelminthes</taxon>
        <taxon>Trematoda</taxon>
        <taxon>Digenea</taxon>
        <taxon>Plagiorchiida</taxon>
        <taxon>Troglotremata</taxon>
        <taxon>Troglotrematidae</taxon>
        <taxon>Paragonimus</taxon>
    </lineage>
</organism>
<dbReference type="Proteomes" id="UP000324629">
    <property type="component" value="Unassembled WGS sequence"/>
</dbReference>
<evidence type="ECO:0000313" key="2">
    <source>
        <dbReference type="Proteomes" id="UP000324629"/>
    </source>
</evidence>
<feature type="non-terminal residue" evidence="1">
    <location>
        <position position="1"/>
    </location>
</feature>
<sequence length="273" mass="30516">QRIQLYVPFSASNPYISNDPTLCSTGPRDDSFVALFTRFDIVAFFVKPVCCFSSTGLFSYISNKIHCFLTELHVSTYDCRMSTQRIPEYFTLLPSEICRFVLGMLCASHFILSVLLKDYLLSSGFSTAATSLFAESDQLTELRAQYDSVLNLPLHITQLTLLDLIRDYLRIANIVAHYLSKLGIVCRLGAISSLITHLFTSDSVRLTNVRPNWMPAGKSFLPPRVIKPELAPRKFQLPLLAVRPHFFSGATASSCPLSTNAQSECARPLVCIQ</sequence>
<gene>
    <name evidence="1" type="ORF">DEA37_0014639</name>
</gene>
<evidence type="ECO:0000313" key="1">
    <source>
        <dbReference type="EMBL" id="KAA3670654.1"/>
    </source>
</evidence>
<dbReference type="EMBL" id="QNGE01008940">
    <property type="protein sequence ID" value="KAA3670654.1"/>
    <property type="molecule type" value="Genomic_DNA"/>
</dbReference>
<dbReference type="AlphaFoldDB" id="A0A5J4N5A2"/>
<name>A0A5J4N5A2_9TREM</name>
<accession>A0A5J4N5A2</accession>
<keyword evidence="2" id="KW-1185">Reference proteome</keyword>
<comment type="caution">
    <text evidence="1">The sequence shown here is derived from an EMBL/GenBank/DDBJ whole genome shotgun (WGS) entry which is preliminary data.</text>
</comment>
<proteinExistence type="predicted"/>
<protein>
    <submittedName>
        <fullName evidence="1">Uncharacterized protein</fullName>
    </submittedName>
</protein>
<reference evidence="1 2" key="1">
    <citation type="journal article" date="2019" name="Gigascience">
        <title>Whole-genome sequence of the oriental lung fluke Paragonimus westermani.</title>
        <authorList>
            <person name="Oey H."/>
            <person name="Zakrzewski M."/>
            <person name="Narain K."/>
            <person name="Devi K.R."/>
            <person name="Agatsuma T."/>
            <person name="Nawaratna S."/>
            <person name="Gobert G.N."/>
            <person name="Jones M.K."/>
            <person name="Ragan M.A."/>
            <person name="McManus D.P."/>
            <person name="Krause L."/>
        </authorList>
    </citation>
    <scope>NUCLEOTIDE SEQUENCE [LARGE SCALE GENOMIC DNA]</scope>
    <source>
        <strain evidence="1 2">IND2009</strain>
    </source>
</reference>